<proteinExistence type="predicted"/>
<evidence type="ECO:0008006" key="4">
    <source>
        <dbReference type="Google" id="ProtNLM"/>
    </source>
</evidence>
<feature type="region of interest" description="Disordered" evidence="1">
    <location>
        <begin position="1"/>
        <end position="22"/>
    </location>
</feature>
<dbReference type="EMBL" id="CP000302">
    <property type="protein sequence ID" value="ABE54009.1"/>
    <property type="molecule type" value="Genomic_DNA"/>
</dbReference>
<evidence type="ECO:0000313" key="3">
    <source>
        <dbReference type="Proteomes" id="UP000001982"/>
    </source>
</evidence>
<dbReference type="eggNOG" id="ENOG5031NZV">
    <property type="taxonomic scope" value="Bacteria"/>
</dbReference>
<sequence>MIEQGVDPLQNQTGGDSQDKNMSARKKALLLARGIGLASEGDYRPADSSVAERAQHRQRKILSQYQSNLESIFTMALEFTPSDVTGSDLDVDWSHQFFQMAEQIHGRKMQALWAKILASEIIKPGNYSLRTLTTLRQLTLREAMILEKALGMSVRFNQEPRLKLLNSYKLTGGMKQYFRKSTTSPLALSQFGMPYSNILTLIEAGILYSSEFETGVLEAHSSMALTLSDSQIKLTPKQGHLLFNYYRFTPIGDELCSLISPRHDSEYTNHLCQVLKADFKVET</sequence>
<name>Q12RB7_SHEDO</name>
<reference evidence="2 3" key="1">
    <citation type="submission" date="2006-03" db="EMBL/GenBank/DDBJ databases">
        <title>Complete sequence of Shewanella denitrificans OS217.</title>
        <authorList>
            <consortium name="US DOE Joint Genome Institute"/>
            <person name="Copeland A."/>
            <person name="Lucas S."/>
            <person name="Lapidus A."/>
            <person name="Barry K."/>
            <person name="Detter J.C."/>
            <person name="Glavina del Rio T."/>
            <person name="Hammon N."/>
            <person name="Israni S."/>
            <person name="Dalin E."/>
            <person name="Tice H."/>
            <person name="Pitluck S."/>
            <person name="Brettin T."/>
            <person name="Bruce D."/>
            <person name="Han C."/>
            <person name="Tapia R."/>
            <person name="Gilna P."/>
            <person name="Kiss H."/>
            <person name="Schmutz J."/>
            <person name="Larimer F."/>
            <person name="Land M."/>
            <person name="Hauser L."/>
            <person name="Kyrpides N."/>
            <person name="Lykidis A."/>
            <person name="Richardson P."/>
        </authorList>
    </citation>
    <scope>NUCLEOTIDE SEQUENCE [LARGE SCALE GENOMIC DNA]</scope>
    <source>
        <strain evidence="3">OS217 / ATCC BAA-1090 / DSM 15013</strain>
    </source>
</reference>
<evidence type="ECO:0000313" key="2">
    <source>
        <dbReference type="EMBL" id="ABE54009.1"/>
    </source>
</evidence>
<evidence type="ECO:0000256" key="1">
    <source>
        <dbReference type="SAM" id="MobiDB-lite"/>
    </source>
</evidence>
<dbReference type="Pfam" id="PF10987">
    <property type="entry name" value="DUF2806"/>
    <property type="match status" value="1"/>
</dbReference>
<dbReference type="STRING" id="318161.Sden_0719"/>
<dbReference type="Proteomes" id="UP000001982">
    <property type="component" value="Chromosome"/>
</dbReference>
<protein>
    <recommendedName>
        <fullName evidence="4">TIGR03899 family protein</fullName>
    </recommendedName>
</protein>
<dbReference type="OrthoDB" id="886161at2"/>
<organism evidence="2 3">
    <name type="scientific">Shewanella denitrificans (strain OS217 / ATCC BAA-1090 / DSM 15013)</name>
    <dbReference type="NCBI Taxonomy" id="318161"/>
    <lineage>
        <taxon>Bacteria</taxon>
        <taxon>Pseudomonadati</taxon>
        <taxon>Pseudomonadota</taxon>
        <taxon>Gammaproteobacteria</taxon>
        <taxon>Alteromonadales</taxon>
        <taxon>Shewanellaceae</taxon>
        <taxon>Shewanella</taxon>
    </lineage>
</organism>
<accession>Q12RB7</accession>
<dbReference type="AlphaFoldDB" id="Q12RB7"/>
<dbReference type="HOGENOM" id="CLU_080950_0_0_6"/>
<dbReference type="KEGG" id="sdn:Sden_0719"/>
<dbReference type="InterPro" id="IPR021254">
    <property type="entry name" value="DUF2806"/>
</dbReference>
<dbReference type="NCBIfam" id="TIGR03899">
    <property type="entry name" value="TIGR03899 family protein"/>
    <property type="match status" value="1"/>
</dbReference>
<keyword evidence="3" id="KW-1185">Reference proteome</keyword>
<gene>
    <name evidence="2" type="ordered locus">Sden_0719</name>
</gene>